<name>A0A426YCF9_ENSVE</name>
<reference evidence="1 2" key="1">
    <citation type="journal article" date="2014" name="Agronomy (Basel)">
        <title>A Draft Genome Sequence for Ensete ventricosum, the Drought-Tolerant Tree Against Hunger.</title>
        <authorList>
            <person name="Harrison J."/>
            <person name="Moore K.A."/>
            <person name="Paszkiewicz K."/>
            <person name="Jones T."/>
            <person name="Grant M."/>
            <person name="Ambacheew D."/>
            <person name="Muzemil S."/>
            <person name="Studholme D.J."/>
        </authorList>
    </citation>
    <scope>NUCLEOTIDE SEQUENCE [LARGE SCALE GENOMIC DNA]</scope>
</reference>
<dbReference type="Proteomes" id="UP000287651">
    <property type="component" value="Unassembled WGS sequence"/>
</dbReference>
<evidence type="ECO:0000313" key="1">
    <source>
        <dbReference type="EMBL" id="RRT49442.1"/>
    </source>
</evidence>
<sequence length="155" mass="16446">MCNVSRSSLSVLSINSAHRSSAVRPIVTLVPPSLLVRSSSGSGGGGGQGFVVTAASDSLGAGRERFVPAADEPDPALHQLNRRRTATISTSLPPVRPISWIPSIPRQIELISSSFFMFYLIDRSGASRPYGPLDDPISAPSCGFHLFRKTLTGLI</sequence>
<comment type="caution">
    <text evidence="1">The sequence shown here is derived from an EMBL/GenBank/DDBJ whole genome shotgun (WGS) entry which is preliminary data.</text>
</comment>
<evidence type="ECO:0000313" key="2">
    <source>
        <dbReference type="Proteomes" id="UP000287651"/>
    </source>
</evidence>
<protein>
    <submittedName>
        <fullName evidence="1">Uncharacterized protein</fullName>
    </submittedName>
</protein>
<proteinExistence type="predicted"/>
<organism evidence="1 2">
    <name type="scientific">Ensete ventricosum</name>
    <name type="common">Abyssinian banana</name>
    <name type="synonym">Musa ensete</name>
    <dbReference type="NCBI Taxonomy" id="4639"/>
    <lineage>
        <taxon>Eukaryota</taxon>
        <taxon>Viridiplantae</taxon>
        <taxon>Streptophyta</taxon>
        <taxon>Embryophyta</taxon>
        <taxon>Tracheophyta</taxon>
        <taxon>Spermatophyta</taxon>
        <taxon>Magnoliopsida</taxon>
        <taxon>Liliopsida</taxon>
        <taxon>Zingiberales</taxon>
        <taxon>Musaceae</taxon>
        <taxon>Ensete</taxon>
    </lineage>
</organism>
<gene>
    <name evidence="1" type="ORF">B296_00025466</name>
</gene>
<dbReference type="AlphaFoldDB" id="A0A426YCF9"/>
<accession>A0A426YCF9</accession>
<dbReference type="EMBL" id="AMZH03013346">
    <property type="protein sequence ID" value="RRT49442.1"/>
    <property type="molecule type" value="Genomic_DNA"/>
</dbReference>